<keyword evidence="2" id="KW-0479">Metal-binding</keyword>
<dbReference type="InterPro" id="IPR011706">
    <property type="entry name" value="Cu-oxidase_C"/>
</dbReference>
<dbReference type="InterPro" id="IPR001117">
    <property type="entry name" value="Cu-oxidase_2nd"/>
</dbReference>
<evidence type="ECO:0000313" key="12">
    <source>
        <dbReference type="Proteomes" id="UP000813444"/>
    </source>
</evidence>
<feature type="domain" description="Plastocyanin-like" evidence="9">
    <location>
        <begin position="402"/>
        <end position="534"/>
    </location>
</feature>
<dbReference type="InterPro" id="IPR045087">
    <property type="entry name" value="Cu-oxidase_fam"/>
</dbReference>
<dbReference type="InterPro" id="IPR011707">
    <property type="entry name" value="Cu-oxidase-like_N"/>
</dbReference>
<evidence type="ECO:0000256" key="5">
    <source>
        <dbReference type="ARBA" id="ARBA00023008"/>
    </source>
</evidence>
<dbReference type="GO" id="GO:0004322">
    <property type="term" value="F:ferroxidase activity"/>
    <property type="evidence" value="ECO:0007669"/>
    <property type="project" value="TreeGrafter"/>
</dbReference>
<evidence type="ECO:0000259" key="9">
    <source>
        <dbReference type="Pfam" id="PF07731"/>
    </source>
</evidence>
<evidence type="ECO:0000256" key="4">
    <source>
        <dbReference type="ARBA" id="ARBA00023002"/>
    </source>
</evidence>
<proteinExistence type="inferred from homology"/>
<dbReference type="Proteomes" id="UP000813444">
    <property type="component" value="Unassembled WGS sequence"/>
</dbReference>
<keyword evidence="5" id="KW-0186">Copper</keyword>
<comment type="similarity">
    <text evidence="1">Belongs to the multicopper oxidase family.</text>
</comment>
<dbReference type="InterPro" id="IPR002355">
    <property type="entry name" value="Cu_oxidase_Cu_BS"/>
</dbReference>
<evidence type="ECO:0000313" key="11">
    <source>
        <dbReference type="EMBL" id="KAH7326228.1"/>
    </source>
</evidence>
<dbReference type="OrthoDB" id="2121828at2759"/>
<protein>
    <submittedName>
        <fullName evidence="11">Laccase</fullName>
    </submittedName>
</protein>
<organism evidence="11 12">
    <name type="scientific">Stachybotrys elegans</name>
    <dbReference type="NCBI Taxonomy" id="80388"/>
    <lineage>
        <taxon>Eukaryota</taxon>
        <taxon>Fungi</taxon>
        <taxon>Dikarya</taxon>
        <taxon>Ascomycota</taxon>
        <taxon>Pezizomycotina</taxon>
        <taxon>Sordariomycetes</taxon>
        <taxon>Hypocreomycetidae</taxon>
        <taxon>Hypocreales</taxon>
        <taxon>Stachybotryaceae</taxon>
        <taxon>Stachybotrys</taxon>
    </lineage>
</organism>
<name>A0A8K0SW08_9HYPO</name>
<evidence type="ECO:0000256" key="2">
    <source>
        <dbReference type="ARBA" id="ARBA00022723"/>
    </source>
</evidence>
<dbReference type="InterPro" id="IPR033138">
    <property type="entry name" value="Cu_oxidase_CS"/>
</dbReference>
<dbReference type="PROSITE" id="PS00080">
    <property type="entry name" value="MULTICOPPER_OXIDASE2"/>
    <property type="match status" value="1"/>
</dbReference>
<dbReference type="Pfam" id="PF07731">
    <property type="entry name" value="Cu-oxidase_2"/>
    <property type="match status" value="1"/>
</dbReference>
<feature type="compositionally biased region" description="Basic residues" evidence="7">
    <location>
        <begin position="597"/>
        <end position="607"/>
    </location>
</feature>
<keyword evidence="3" id="KW-0732">Signal</keyword>
<dbReference type="AlphaFoldDB" id="A0A8K0SW08"/>
<evidence type="ECO:0000256" key="6">
    <source>
        <dbReference type="ARBA" id="ARBA00023180"/>
    </source>
</evidence>
<dbReference type="PROSITE" id="PS00079">
    <property type="entry name" value="MULTICOPPER_OXIDASE1"/>
    <property type="match status" value="1"/>
</dbReference>
<dbReference type="GO" id="GO:0005507">
    <property type="term" value="F:copper ion binding"/>
    <property type="evidence" value="ECO:0007669"/>
    <property type="project" value="InterPro"/>
</dbReference>
<dbReference type="GO" id="GO:0033573">
    <property type="term" value="C:high-affinity iron permease complex"/>
    <property type="evidence" value="ECO:0007669"/>
    <property type="project" value="TreeGrafter"/>
</dbReference>
<dbReference type="PANTHER" id="PTHR11709">
    <property type="entry name" value="MULTI-COPPER OXIDASE"/>
    <property type="match status" value="1"/>
</dbReference>
<dbReference type="Pfam" id="PF00394">
    <property type="entry name" value="Cu-oxidase"/>
    <property type="match status" value="1"/>
</dbReference>
<evidence type="ECO:0000259" key="8">
    <source>
        <dbReference type="Pfam" id="PF00394"/>
    </source>
</evidence>
<sequence length="607" mass="67254">MRLADVLDRAQTFPLPLFLPSPARGLHTAMQSFQGGVPGLLLALVLVVVAARAAVVERHWDVTWVWAAPDGYARPVIGVNGAWPCPSLVATKGDEVVVHVRNLLGNQTTGIHWHGIDQVGTNYMDGSVMATQCPIAPNMTATYRFTVDRPGTFWWHSHDMGQYPDGIRGSMIVHDTEDPFANEYDEEHILTLSDWYHDNSISVVQRIINPSNTRFLPVLPDSMLLNDGQGSEYPVDPSKTYRFRIINMAAMASFMITFGDVPMTVIMNDAAYIDREPVDAIRLTAAQRCDVLIRGQDLMGTNHPFLVGMDVNPDYTNPDLPISWGTNATGHLVVDPSGDRGELTVDTWLPADDATWLPLPGACTAMLPAPDRVFPLDFRFCFDENNTPRACFDDNMGDAGPYVPQKVPTLYTAITTGDSNTDPAVYGHVHPLVVSFGQTVDLVVNNHDGAIHPFHLHGHHFQVLERPGSGAGTWSPNDTSRYNQNPPMRDTVAVFGQSYAVLRFKADNPGVYLFHCHVEWHVEMGLTATVIEAPELLRGYRIPEDQLESCRALGIPYQGNAGGNTVDFLDASNYNTLNEYPYDGPTVGGNEPTSRPITRRRQIRRRW</sequence>
<accession>A0A8K0SW08</accession>
<keyword evidence="12" id="KW-1185">Reference proteome</keyword>
<dbReference type="GO" id="GO:0010106">
    <property type="term" value="P:cellular response to iron ion starvation"/>
    <property type="evidence" value="ECO:0007669"/>
    <property type="project" value="TreeGrafter"/>
</dbReference>
<dbReference type="Pfam" id="PF07732">
    <property type="entry name" value="Cu-oxidase_3"/>
    <property type="match status" value="1"/>
</dbReference>
<feature type="region of interest" description="Disordered" evidence="7">
    <location>
        <begin position="583"/>
        <end position="607"/>
    </location>
</feature>
<evidence type="ECO:0000256" key="7">
    <source>
        <dbReference type="SAM" id="MobiDB-lite"/>
    </source>
</evidence>
<feature type="domain" description="Plastocyanin-like" evidence="10">
    <location>
        <begin position="62"/>
        <end position="177"/>
    </location>
</feature>
<keyword evidence="6" id="KW-0325">Glycoprotein</keyword>
<comment type="caution">
    <text evidence="11">The sequence shown here is derived from an EMBL/GenBank/DDBJ whole genome shotgun (WGS) entry which is preliminary data.</text>
</comment>
<dbReference type="Gene3D" id="2.60.40.420">
    <property type="entry name" value="Cupredoxins - blue copper proteins"/>
    <property type="match status" value="3"/>
</dbReference>
<evidence type="ECO:0000259" key="10">
    <source>
        <dbReference type="Pfam" id="PF07732"/>
    </source>
</evidence>
<reference evidence="11" key="1">
    <citation type="journal article" date="2021" name="Nat. Commun.">
        <title>Genetic determinants of endophytism in the Arabidopsis root mycobiome.</title>
        <authorList>
            <person name="Mesny F."/>
            <person name="Miyauchi S."/>
            <person name="Thiergart T."/>
            <person name="Pickel B."/>
            <person name="Atanasova L."/>
            <person name="Karlsson M."/>
            <person name="Huettel B."/>
            <person name="Barry K.W."/>
            <person name="Haridas S."/>
            <person name="Chen C."/>
            <person name="Bauer D."/>
            <person name="Andreopoulos W."/>
            <person name="Pangilinan J."/>
            <person name="LaButti K."/>
            <person name="Riley R."/>
            <person name="Lipzen A."/>
            <person name="Clum A."/>
            <person name="Drula E."/>
            <person name="Henrissat B."/>
            <person name="Kohler A."/>
            <person name="Grigoriev I.V."/>
            <person name="Martin F.M."/>
            <person name="Hacquard S."/>
        </authorList>
    </citation>
    <scope>NUCLEOTIDE SEQUENCE</scope>
    <source>
        <strain evidence="11">MPI-CAGE-CH-0235</strain>
    </source>
</reference>
<dbReference type="CDD" id="cd13877">
    <property type="entry name" value="CuRO_2_Fet3p_like"/>
    <property type="match status" value="1"/>
</dbReference>
<dbReference type="GO" id="GO:0033215">
    <property type="term" value="P:reductive iron assimilation"/>
    <property type="evidence" value="ECO:0007669"/>
    <property type="project" value="TreeGrafter"/>
</dbReference>
<keyword evidence="4" id="KW-0560">Oxidoreductase</keyword>
<dbReference type="InterPro" id="IPR008972">
    <property type="entry name" value="Cupredoxin"/>
</dbReference>
<feature type="domain" description="Plastocyanin-like" evidence="8">
    <location>
        <begin position="186"/>
        <end position="297"/>
    </location>
</feature>
<dbReference type="PANTHER" id="PTHR11709:SF361">
    <property type="entry name" value="IRON TRANSPORT MULTICOPPER OXIDASE FET3"/>
    <property type="match status" value="1"/>
</dbReference>
<dbReference type="InterPro" id="IPR044130">
    <property type="entry name" value="CuRO_2_Fet3-like"/>
</dbReference>
<dbReference type="EMBL" id="JAGPNK010000002">
    <property type="protein sequence ID" value="KAH7326228.1"/>
    <property type="molecule type" value="Genomic_DNA"/>
</dbReference>
<evidence type="ECO:0000256" key="3">
    <source>
        <dbReference type="ARBA" id="ARBA00022729"/>
    </source>
</evidence>
<gene>
    <name evidence="11" type="ORF">B0I35DRAFT_422184</name>
</gene>
<dbReference type="SUPFAM" id="SSF49503">
    <property type="entry name" value="Cupredoxins"/>
    <property type="match status" value="3"/>
</dbReference>
<evidence type="ECO:0000256" key="1">
    <source>
        <dbReference type="ARBA" id="ARBA00010609"/>
    </source>
</evidence>